<dbReference type="InterPro" id="IPR029787">
    <property type="entry name" value="Nucleotide_cyclase"/>
</dbReference>
<protein>
    <submittedName>
        <fullName evidence="6">Diguanylate cyclase/phosphodiesterase with PAS/PAC sensor(S)</fullName>
    </submittedName>
</protein>
<dbReference type="CDD" id="cd01948">
    <property type="entry name" value="EAL"/>
    <property type="match status" value="1"/>
</dbReference>
<comment type="catalytic activity">
    <reaction evidence="1">
        <text>3',3'-c-di-GMP + H2O = 5'-phosphoguanylyl(3'-&gt;5')guanosine + H(+)</text>
        <dbReference type="Rhea" id="RHEA:24902"/>
        <dbReference type="ChEBI" id="CHEBI:15377"/>
        <dbReference type="ChEBI" id="CHEBI:15378"/>
        <dbReference type="ChEBI" id="CHEBI:58754"/>
        <dbReference type="ChEBI" id="CHEBI:58805"/>
        <dbReference type="EC" id="3.1.4.52"/>
    </reaction>
    <physiologicalReaction direction="left-to-right" evidence="1">
        <dbReference type="Rhea" id="RHEA:24903"/>
    </physiologicalReaction>
</comment>
<dbReference type="SMART" id="SM00086">
    <property type="entry name" value="PAC"/>
    <property type="match status" value="3"/>
</dbReference>
<dbReference type="FunFam" id="3.20.20.450:FF:000001">
    <property type="entry name" value="Cyclic di-GMP phosphodiesterase yahA"/>
    <property type="match status" value="1"/>
</dbReference>
<feature type="domain" description="PAC" evidence="3">
    <location>
        <begin position="198"/>
        <end position="249"/>
    </location>
</feature>
<dbReference type="SUPFAM" id="SSF141868">
    <property type="entry name" value="EAL domain-like"/>
    <property type="match status" value="1"/>
</dbReference>
<dbReference type="InterPro" id="IPR043128">
    <property type="entry name" value="Rev_trsase/Diguanyl_cyclase"/>
</dbReference>
<dbReference type="Pfam" id="PF00990">
    <property type="entry name" value="GGDEF"/>
    <property type="match status" value="1"/>
</dbReference>
<organism evidence="6 7">
    <name type="scientific">Tepidicella xavieri</name>
    <dbReference type="NCBI Taxonomy" id="360241"/>
    <lineage>
        <taxon>Bacteria</taxon>
        <taxon>Pseudomonadati</taxon>
        <taxon>Pseudomonadota</taxon>
        <taxon>Betaproteobacteria</taxon>
        <taxon>Burkholderiales</taxon>
        <taxon>Tepidicella</taxon>
    </lineage>
</organism>
<dbReference type="InterPro" id="IPR013656">
    <property type="entry name" value="PAS_4"/>
</dbReference>
<dbReference type="PROSITE" id="PS50887">
    <property type="entry name" value="GGDEF"/>
    <property type="match status" value="1"/>
</dbReference>
<dbReference type="NCBIfam" id="TIGR00229">
    <property type="entry name" value="sensory_box"/>
    <property type="match status" value="3"/>
</dbReference>
<feature type="domain" description="GGDEF" evidence="5">
    <location>
        <begin position="424"/>
        <end position="557"/>
    </location>
</feature>
<dbReference type="SUPFAM" id="SSF55785">
    <property type="entry name" value="PYP-like sensor domain (PAS domain)"/>
    <property type="match status" value="3"/>
</dbReference>
<evidence type="ECO:0000259" key="2">
    <source>
        <dbReference type="PROSITE" id="PS50112"/>
    </source>
</evidence>
<accession>A0A4R6UA97</accession>
<dbReference type="GO" id="GO:0071732">
    <property type="term" value="P:cellular response to nitric oxide"/>
    <property type="evidence" value="ECO:0007669"/>
    <property type="project" value="UniProtKB-ARBA"/>
</dbReference>
<gene>
    <name evidence="6" type="ORF">DFR43_106123</name>
</gene>
<dbReference type="SMART" id="SM00052">
    <property type="entry name" value="EAL"/>
    <property type="match status" value="1"/>
</dbReference>
<dbReference type="SMART" id="SM00267">
    <property type="entry name" value="GGDEF"/>
    <property type="match status" value="1"/>
</dbReference>
<feature type="domain" description="EAL" evidence="4">
    <location>
        <begin position="566"/>
        <end position="820"/>
    </location>
</feature>
<dbReference type="Gene3D" id="3.20.20.450">
    <property type="entry name" value="EAL domain"/>
    <property type="match status" value="1"/>
</dbReference>
<sequence>MLEYQAILENAWVGILFTRNQRVLHCNPRCSEIFGWPHGELVGQHGSVFYLSQEDYANVGRAASPVLARGEPFDQELPMRRKDGSTVFCHVRAKAINPHDTTAGTIWIAEDIGERRRAEAELQSLLLRQEAILENASVGILFTRNGVIVHCNPRMEQIYGWPSGSLIGRTSDVFFRDAADRQAFAERVAPLLSRGELVDIEWRNVRRDGSPLWSRILAKAITPADGSQGAIWISEDITERKAVEERLALSQRLLEQRVQERTAELEKAHQQLDAMIQCAPLAIYTRDTRNIVTSWNPAAERMFGWSAAEIVGRQIPSVPPDQLQNHEQLLRRVLGGETIMRTEVVRQRRDGRRIYLDMTLAPMRDRAGCITGYLTIAADISERKEAEQRIEFLAYHDVLTGLPNRLLLRDRVDRALTHAERHGQRLALLFMDLDNFKQVNDTLGHDTGDQLLQAVTQRIQQCLRETDTLSRQGGDEFVILLRDLADEQAAVPVLDKLLAQMQRPFLLDGHELTTSVSIGVALYPEDGRSFDVLMKKADMAMYQAKENGRATYHFFNETMSHRASEHLALRNGLRRALDAGEFELHYQPQVELASGRVIGAEALLRWNAPGEGLIMPGRFIPVAEESGLIVPIGEWVLMEACRQARAWQQAGLAEVCVAVNLSAVQFRRGNVEQSVLRALEATGLPPHALELELTESLMIQNVEQVLATVRRLKLLGVKLSIDDFGTGYSSLSYLKRFDVDKLKIDQSFVRDLASDPDDAAIVRAIVQMARSLNLKTIAEGVETEDMRHMLRVFQCDEAQGYLFARPLPADEFARFLSAQQAR</sequence>
<evidence type="ECO:0000256" key="1">
    <source>
        <dbReference type="ARBA" id="ARBA00051114"/>
    </source>
</evidence>
<dbReference type="AlphaFoldDB" id="A0A4R6UA97"/>
<dbReference type="Pfam" id="PF00989">
    <property type="entry name" value="PAS"/>
    <property type="match status" value="1"/>
</dbReference>
<proteinExistence type="predicted"/>
<dbReference type="PROSITE" id="PS50112">
    <property type="entry name" value="PAS"/>
    <property type="match status" value="3"/>
</dbReference>
<dbReference type="GO" id="GO:0006355">
    <property type="term" value="P:regulation of DNA-templated transcription"/>
    <property type="evidence" value="ECO:0007669"/>
    <property type="project" value="InterPro"/>
</dbReference>
<dbReference type="Proteomes" id="UP000295510">
    <property type="component" value="Unassembled WGS sequence"/>
</dbReference>
<dbReference type="InterPro" id="IPR013767">
    <property type="entry name" value="PAS_fold"/>
</dbReference>
<feature type="domain" description="PAC" evidence="3">
    <location>
        <begin position="340"/>
        <end position="392"/>
    </location>
</feature>
<dbReference type="PROSITE" id="PS50883">
    <property type="entry name" value="EAL"/>
    <property type="match status" value="1"/>
</dbReference>
<dbReference type="PROSITE" id="PS50113">
    <property type="entry name" value="PAC"/>
    <property type="match status" value="3"/>
</dbReference>
<dbReference type="Gene3D" id="3.30.450.20">
    <property type="entry name" value="PAS domain"/>
    <property type="match status" value="3"/>
</dbReference>
<dbReference type="NCBIfam" id="TIGR00254">
    <property type="entry name" value="GGDEF"/>
    <property type="match status" value="1"/>
</dbReference>
<dbReference type="InterPro" id="IPR052155">
    <property type="entry name" value="Biofilm_reg_signaling"/>
</dbReference>
<feature type="domain" description="PAS" evidence="2">
    <location>
        <begin position="145"/>
        <end position="195"/>
    </location>
</feature>
<comment type="caution">
    <text evidence="6">The sequence shown here is derived from an EMBL/GenBank/DDBJ whole genome shotgun (WGS) entry which is preliminary data.</text>
</comment>
<dbReference type="Pfam" id="PF13426">
    <property type="entry name" value="PAS_9"/>
    <property type="match status" value="1"/>
</dbReference>
<feature type="domain" description="PAS" evidence="2">
    <location>
        <begin position="22"/>
        <end position="70"/>
    </location>
</feature>
<feature type="domain" description="PAC" evidence="3">
    <location>
        <begin position="73"/>
        <end position="124"/>
    </location>
</feature>
<dbReference type="InterPro" id="IPR001610">
    <property type="entry name" value="PAC"/>
</dbReference>
<dbReference type="EMBL" id="SNYL01000006">
    <property type="protein sequence ID" value="TDQ43550.1"/>
    <property type="molecule type" value="Genomic_DNA"/>
</dbReference>
<dbReference type="InterPro" id="IPR001633">
    <property type="entry name" value="EAL_dom"/>
</dbReference>
<dbReference type="InterPro" id="IPR000160">
    <property type="entry name" value="GGDEF_dom"/>
</dbReference>
<dbReference type="Gene3D" id="3.30.70.270">
    <property type="match status" value="1"/>
</dbReference>
<keyword evidence="7" id="KW-1185">Reference proteome</keyword>
<reference evidence="6 7" key="1">
    <citation type="submission" date="2019-03" db="EMBL/GenBank/DDBJ databases">
        <title>Genomic Encyclopedia of Type Strains, Phase IV (KMG-IV): sequencing the most valuable type-strain genomes for metagenomic binning, comparative biology and taxonomic classification.</title>
        <authorList>
            <person name="Goeker M."/>
        </authorList>
    </citation>
    <scope>NUCLEOTIDE SEQUENCE [LARGE SCALE GENOMIC DNA]</scope>
    <source>
        <strain evidence="6 7">DSM 19605</strain>
    </source>
</reference>
<name>A0A4R6UA97_9BURK</name>
<evidence type="ECO:0000313" key="7">
    <source>
        <dbReference type="Proteomes" id="UP000295510"/>
    </source>
</evidence>
<dbReference type="PIRSF" id="PIRSF005925">
    <property type="entry name" value="Dos"/>
    <property type="match status" value="1"/>
</dbReference>
<dbReference type="Pfam" id="PF00563">
    <property type="entry name" value="EAL"/>
    <property type="match status" value="1"/>
</dbReference>
<dbReference type="FunFam" id="3.30.70.270:FF:000001">
    <property type="entry name" value="Diguanylate cyclase domain protein"/>
    <property type="match status" value="1"/>
</dbReference>
<dbReference type="PANTHER" id="PTHR44757:SF2">
    <property type="entry name" value="BIOFILM ARCHITECTURE MAINTENANCE PROTEIN MBAA"/>
    <property type="match status" value="1"/>
</dbReference>
<evidence type="ECO:0000259" key="4">
    <source>
        <dbReference type="PROSITE" id="PS50883"/>
    </source>
</evidence>
<dbReference type="InterPro" id="IPR035919">
    <property type="entry name" value="EAL_sf"/>
</dbReference>
<dbReference type="SMART" id="SM00091">
    <property type="entry name" value="PAS"/>
    <property type="match status" value="3"/>
</dbReference>
<evidence type="ECO:0000259" key="3">
    <source>
        <dbReference type="PROSITE" id="PS50113"/>
    </source>
</evidence>
<feature type="domain" description="PAS" evidence="2">
    <location>
        <begin position="268"/>
        <end position="337"/>
    </location>
</feature>
<dbReference type="SUPFAM" id="SSF55073">
    <property type="entry name" value="Nucleotide cyclase"/>
    <property type="match status" value="1"/>
</dbReference>
<dbReference type="Pfam" id="PF08448">
    <property type="entry name" value="PAS_4"/>
    <property type="match status" value="1"/>
</dbReference>
<dbReference type="CDD" id="cd00130">
    <property type="entry name" value="PAS"/>
    <property type="match status" value="3"/>
</dbReference>
<dbReference type="PANTHER" id="PTHR44757">
    <property type="entry name" value="DIGUANYLATE CYCLASE DGCP"/>
    <property type="match status" value="1"/>
</dbReference>
<dbReference type="InterPro" id="IPR035965">
    <property type="entry name" value="PAS-like_dom_sf"/>
</dbReference>
<evidence type="ECO:0000259" key="5">
    <source>
        <dbReference type="PROSITE" id="PS50887"/>
    </source>
</evidence>
<dbReference type="CDD" id="cd01949">
    <property type="entry name" value="GGDEF"/>
    <property type="match status" value="1"/>
</dbReference>
<dbReference type="OrthoDB" id="9813903at2"/>
<dbReference type="InterPro" id="IPR012226">
    <property type="entry name" value="Diguanyl_cyclase/Pdiesterase"/>
</dbReference>
<evidence type="ECO:0000313" key="6">
    <source>
        <dbReference type="EMBL" id="TDQ43550.1"/>
    </source>
</evidence>
<dbReference type="InterPro" id="IPR000014">
    <property type="entry name" value="PAS"/>
</dbReference>
<dbReference type="GO" id="GO:0071111">
    <property type="term" value="F:cyclic-guanylate-specific phosphodiesterase activity"/>
    <property type="evidence" value="ECO:0007669"/>
    <property type="project" value="UniProtKB-EC"/>
</dbReference>
<dbReference type="InterPro" id="IPR000700">
    <property type="entry name" value="PAS-assoc_C"/>
</dbReference>
<dbReference type="RefSeq" id="WP_133596968.1">
    <property type="nucleotide sequence ID" value="NZ_SNYL01000006.1"/>
</dbReference>